<evidence type="ECO:0000313" key="2">
    <source>
        <dbReference type="Proteomes" id="UP001301012"/>
    </source>
</evidence>
<reference evidence="1 2" key="1">
    <citation type="submission" date="2023-05" db="EMBL/GenBank/DDBJ databases">
        <title>Rombocin, a short stable natural nisin variant, displays selective antimicrobial activity against Listeria monocytogenes and employs dual mode of action to kill target bacterial strains.</title>
        <authorList>
            <person name="Wambui J."/>
            <person name="Stephan R."/>
            <person name="Kuipers O.P."/>
        </authorList>
    </citation>
    <scope>NUCLEOTIDE SEQUENCE [LARGE SCALE GENOMIC DNA]</scope>
    <source>
        <strain evidence="1 2">RC002</strain>
    </source>
</reference>
<dbReference type="EMBL" id="JASKYM010000002">
    <property type="protein sequence ID" value="MDK2563201.1"/>
    <property type="molecule type" value="Genomic_DNA"/>
</dbReference>
<dbReference type="Proteomes" id="UP001301012">
    <property type="component" value="Unassembled WGS sequence"/>
</dbReference>
<keyword evidence="2" id="KW-1185">Reference proteome</keyword>
<comment type="caution">
    <text evidence="1">The sequence shown here is derived from an EMBL/GenBank/DDBJ whole genome shotgun (WGS) entry which is preliminary data.</text>
</comment>
<evidence type="ECO:0000313" key="1">
    <source>
        <dbReference type="EMBL" id="MDK2563201.1"/>
    </source>
</evidence>
<protein>
    <submittedName>
        <fullName evidence="1">Uncharacterized protein</fullName>
    </submittedName>
</protein>
<accession>A0ABT7E8G6</accession>
<dbReference type="RefSeq" id="WP_284132155.1">
    <property type="nucleotide sequence ID" value="NZ_JASKYM010000002.1"/>
</dbReference>
<sequence length="177" mass="20404">MTTLIIFSIILTMVMTCIGLHYTNSNIFNLEYKETDMTEIGYGAIEIVNSNILESVQYILKNTSNKDEFNNYFLGNNFLIEIKDITKSELKGVSINVPSNIKIDNTSGTLEFKVISDVVDNKYSKKFQASVKINNPFFNSVKDFDENLKEDKDDNVETDIKEYNIKEIVKVYDYKEI</sequence>
<proteinExistence type="predicted"/>
<name>A0ABT7E8G6_9FIRM</name>
<gene>
    <name evidence="1" type="ORF">QOZ84_06545</name>
</gene>
<organism evidence="1 2">
    <name type="scientific">Romboutsia sedimentorum</name>
    <dbReference type="NCBI Taxonomy" id="1368474"/>
    <lineage>
        <taxon>Bacteria</taxon>
        <taxon>Bacillati</taxon>
        <taxon>Bacillota</taxon>
        <taxon>Clostridia</taxon>
        <taxon>Peptostreptococcales</taxon>
        <taxon>Peptostreptococcaceae</taxon>
        <taxon>Romboutsia</taxon>
    </lineage>
</organism>